<dbReference type="EMBL" id="QHJQ01000001">
    <property type="protein sequence ID" value="PXA05696.1"/>
    <property type="molecule type" value="Genomic_DNA"/>
</dbReference>
<organism evidence="2 3">
    <name type="scientific">Coraliomargarita sinensis</name>
    <dbReference type="NCBI Taxonomy" id="2174842"/>
    <lineage>
        <taxon>Bacteria</taxon>
        <taxon>Pseudomonadati</taxon>
        <taxon>Verrucomicrobiota</taxon>
        <taxon>Opitutia</taxon>
        <taxon>Puniceicoccales</taxon>
        <taxon>Coraliomargaritaceae</taxon>
        <taxon>Coraliomargarita</taxon>
    </lineage>
</organism>
<evidence type="ECO:0000313" key="2">
    <source>
        <dbReference type="EMBL" id="PXA05696.1"/>
    </source>
</evidence>
<name>A0A317ZJC9_9BACT</name>
<dbReference type="PANTHER" id="PTHR30327">
    <property type="entry name" value="UNCHARACTERIZED PROTEIN YQGE"/>
    <property type="match status" value="1"/>
</dbReference>
<proteinExistence type="inferred from homology"/>
<comment type="caution">
    <text evidence="2">The sequence shown here is derived from an EMBL/GenBank/DDBJ whole genome shotgun (WGS) entry which is preliminary data.</text>
</comment>
<dbReference type="InterPro" id="IPR003774">
    <property type="entry name" value="AlgH-like"/>
</dbReference>
<evidence type="ECO:0000313" key="3">
    <source>
        <dbReference type="Proteomes" id="UP000247099"/>
    </source>
</evidence>
<dbReference type="PANTHER" id="PTHR30327:SF1">
    <property type="entry name" value="UPF0301 PROTEIN YQGE"/>
    <property type="match status" value="1"/>
</dbReference>
<sequence length="191" mass="21423">MRFYQQNTSAEGDAPATGSLLIAHPMLQDPHFRRTVIFLASHDSAEGTLGLVMNRAMNKTLGELETELSNPTLAAIPLYEGGPVASDKLILAAWRWVPEQGSLQLYFGIDSSKAEHLLKNETGYQVRGFMGHAGWTEGQLDFEMEQQSWLVASWSPELMEEEGEQIWRNMLLHKNPAMRLLIDAPDDPSRN</sequence>
<gene>
    <name evidence="2" type="ORF">DDZ13_02155</name>
</gene>
<dbReference type="Pfam" id="PF02622">
    <property type="entry name" value="DUF179"/>
    <property type="match status" value="1"/>
</dbReference>
<dbReference type="Proteomes" id="UP000247099">
    <property type="component" value="Unassembled WGS sequence"/>
</dbReference>
<dbReference type="RefSeq" id="WP_110129774.1">
    <property type="nucleotide sequence ID" value="NZ_QHJQ01000001.1"/>
</dbReference>
<dbReference type="Gene3D" id="3.40.1740.10">
    <property type="entry name" value="VC0467-like"/>
    <property type="match status" value="1"/>
</dbReference>
<evidence type="ECO:0000256" key="1">
    <source>
        <dbReference type="ARBA" id="ARBA00009600"/>
    </source>
</evidence>
<dbReference type="OrthoDB" id="9807486at2"/>
<dbReference type="InParanoid" id="A0A317ZJC9"/>
<protein>
    <submittedName>
        <fullName evidence="2">YqgE/AlgH family protein</fullName>
    </submittedName>
</protein>
<accession>A0A317ZJC9</accession>
<dbReference type="FunCoup" id="A0A317ZJC9">
    <property type="interactions" value="217"/>
</dbReference>
<dbReference type="SUPFAM" id="SSF143456">
    <property type="entry name" value="VC0467-like"/>
    <property type="match status" value="1"/>
</dbReference>
<dbReference type="AlphaFoldDB" id="A0A317ZJC9"/>
<reference evidence="2 3" key="1">
    <citation type="submission" date="2018-05" db="EMBL/GenBank/DDBJ databases">
        <title>Coraliomargarita sinensis sp. nov., isolated from a marine solar saltern.</title>
        <authorList>
            <person name="Zhou L.Y."/>
        </authorList>
    </citation>
    <scope>NUCLEOTIDE SEQUENCE [LARGE SCALE GENOMIC DNA]</scope>
    <source>
        <strain evidence="2 3">WN38</strain>
    </source>
</reference>
<dbReference type="GO" id="GO:0005829">
    <property type="term" value="C:cytosol"/>
    <property type="evidence" value="ECO:0007669"/>
    <property type="project" value="TreeGrafter"/>
</dbReference>
<keyword evidence="3" id="KW-1185">Reference proteome</keyword>
<comment type="similarity">
    <text evidence="1">Belongs to the UPF0301 (AlgH) family.</text>
</comment>